<dbReference type="AlphaFoldDB" id="D2V7E2"/>
<dbReference type="SMART" id="SM00213">
    <property type="entry name" value="UBQ"/>
    <property type="match status" value="1"/>
</dbReference>
<name>D2V7E2_NAEGR</name>
<dbReference type="EMBL" id="GG738855">
    <property type="protein sequence ID" value="EFC47360.1"/>
    <property type="molecule type" value="Genomic_DNA"/>
</dbReference>
<reference evidence="3 4" key="1">
    <citation type="journal article" date="2010" name="Cell">
        <title>The genome of Naegleria gruberi illuminates early eukaryotic versatility.</title>
        <authorList>
            <person name="Fritz-Laylin L.K."/>
            <person name="Prochnik S.E."/>
            <person name="Ginger M.L."/>
            <person name="Dacks J.B."/>
            <person name="Carpenter M.L."/>
            <person name="Field M.C."/>
            <person name="Kuo A."/>
            <person name="Paredez A."/>
            <person name="Chapman J."/>
            <person name="Pham J."/>
            <person name="Shu S."/>
            <person name="Neupane R."/>
            <person name="Cipriano M."/>
            <person name="Mancuso J."/>
            <person name="Tu H."/>
            <person name="Salamov A."/>
            <person name="Lindquist E."/>
            <person name="Shapiro H."/>
            <person name="Lucas S."/>
            <person name="Grigoriev I.V."/>
            <person name="Cande W.Z."/>
            <person name="Fulton C."/>
            <person name="Rokhsar D.S."/>
            <person name="Dawson S.C."/>
        </authorList>
    </citation>
    <scope>NUCLEOTIDE SEQUENCE [LARGE SCALE GENOMIC DNA]</scope>
    <source>
        <strain evidence="3 4">NEG-M</strain>
    </source>
</reference>
<dbReference type="VEuPathDB" id="AmoebaDB:NAEGRDRAFT_47264"/>
<dbReference type="KEGG" id="ngr:NAEGRDRAFT_47264"/>
<evidence type="ECO:0000313" key="4">
    <source>
        <dbReference type="Proteomes" id="UP000006671"/>
    </source>
</evidence>
<dbReference type="RefSeq" id="XP_002680104.1">
    <property type="nucleotide sequence ID" value="XM_002680058.1"/>
</dbReference>
<feature type="domain" description="Ubiquitin-like" evidence="2">
    <location>
        <begin position="157"/>
        <end position="228"/>
    </location>
</feature>
<dbReference type="GeneID" id="8849003"/>
<gene>
    <name evidence="3" type="ORF">NAEGRDRAFT_47264</name>
</gene>
<evidence type="ECO:0000259" key="2">
    <source>
        <dbReference type="PROSITE" id="PS50053"/>
    </source>
</evidence>
<evidence type="ECO:0000256" key="1">
    <source>
        <dbReference type="SAM" id="MobiDB-lite"/>
    </source>
</evidence>
<dbReference type="InterPro" id="IPR000626">
    <property type="entry name" value="Ubiquitin-like_dom"/>
</dbReference>
<dbReference type="InterPro" id="IPR029071">
    <property type="entry name" value="Ubiquitin-like_domsf"/>
</dbReference>
<dbReference type="CDD" id="cd17039">
    <property type="entry name" value="Ubl_ubiquitin_like"/>
    <property type="match status" value="1"/>
</dbReference>
<dbReference type="Gene3D" id="3.10.20.90">
    <property type="entry name" value="Phosphatidylinositol 3-kinase Catalytic Subunit, Chain A, domain 1"/>
    <property type="match status" value="1"/>
</dbReference>
<dbReference type="Pfam" id="PF00240">
    <property type="entry name" value="ubiquitin"/>
    <property type="match status" value="1"/>
</dbReference>
<proteinExistence type="predicted"/>
<dbReference type="Proteomes" id="UP000006671">
    <property type="component" value="Unassembled WGS sequence"/>
</dbReference>
<sequence length="277" mass="31243">MPSHHFDDECHHGITSTCNGVGQRGSRTKASSNFLGKRSLQKNDDLETGMEEYDEMMYDQSYEDQSCSSSDDDTDLYSSKPSKKLKQVHAVCISIGSSNQSSSSSSSVTCSFPFYTCHNNTGSNNFISNTPLFNPSIITSPMNAIQPSTSSNSPPFVNIRTLTGQSMRVYNFNNLTLHHLKTAVRDMLQIPYEKQRFVYKGKIINDDNMECNLSQFGFQSSDSLFVVLDFFHNRKVMDSTPRYNDTVILPDYYYHGDSQNITIIPNQEIDAIDESED</sequence>
<dbReference type="InParanoid" id="D2V7E2"/>
<organism evidence="4">
    <name type="scientific">Naegleria gruberi</name>
    <name type="common">Amoeba</name>
    <dbReference type="NCBI Taxonomy" id="5762"/>
    <lineage>
        <taxon>Eukaryota</taxon>
        <taxon>Discoba</taxon>
        <taxon>Heterolobosea</taxon>
        <taxon>Tetramitia</taxon>
        <taxon>Eutetramitia</taxon>
        <taxon>Vahlkampfiidae</taxon>
        <taxon>Naegleria</taxon>
    </lineage>
</organism>
<keyword evidence="4" id="KW-1185">Reference proteome</keyword>
<feature type="region of interest" description="Disordered" evidence="1">
    <location>
        <begin position="61"/>
        <end position="80"/>
    </location>
</feature>
<dbReference type="OrthoDB" id="1885901at2759"/>
<dbReference type="SUPFAM" id="SSF54236">
    <property type="entry name" value="Ubiquitin-like"/>
    <property type="match status" value="1"/>
</dbReference>
<protein>
    <submittedName>
        <fullName evidence="3">Predicted protein</fullName>
    </submittedName>
</protein>
<dbReference type="PROSITE" id="PS50053">
    <property type="entry name" value="UBIQUITIN_2"/>
    <property type="match status" value="1"/>
</dbReference>
<evidence type="ECO:0000313" key="3">
    <source>
        <dbReference type="EMBL" id="EFC47360.1"/>
    </source>
</evidence>
<feature type="region of interest" description="Disordered" evidence="1">
    <location>
        <begin position="21"/>
        <end position="51"/>
    </location>
</feature>
<accession>D2V7E2</accession>